<dbReference type="PANTHER" id="PTHR10540">
    <property type="entry name" value="EUKARYOTIC TRANSLATION INITIATION FACTOR 3 SUBUNIT F-RELATED"/>
    <property type="match status" value="1"/>
</dbReference>
<feature type="domain" description="MPN" evidence="4">
    <location>
        <begin position="7"/>
        <end position="139"/>
    </location>
</feature>
<evidence type="ECO:0000313" key="5">
    <source>
        <dbReference type="EMBL" id="JAP55769.1"/>
    </source>
</evidence>
<keyword evidence="3" id="KW-0648">Protein biosynthesis</keyword>
<proteinExistence type="predicted"/>
<dbReference type="PROSITE" id="PS50249">
    <property type="entry name" value="MPN"/>
    <property type="match status" value="1"/>
</dbReference>
<evidence type="ECO:0000256" key="1">
    <source>
        <dbReference type="ARBA" id="ARBA00022490"/>
    </source>
</evidence>
<dbReference type="Gene3D" id="3.40.140.10">
    <property type="entry name" value="Cytidine Deaminase, domain 2"/>
    <property type="match status" value="1"/>
</dbReference>
<evidence type="ECO:0000256" key="2">
    <source>
        <dbReference type="ARBA" id="ARBA00022540"/>
    </source>
</evidence>
<dbReference type="InterPro" id="IPR000555">
    <property type="entry name" value="JAMM/MPN+_dom"/>
</dbReference>
<dbReference type="InterPro" id="IPR037518">
    <property type="entry name" value="MPN"/>
</dbReference>
<sequence length="273" mass="30744">MEAVARVHVHPVVLLSIIDSYERRNEDSKNVVGTLLGTYEKGIIEVTHCFAVPHKESNTEVSMDLEFGRAMLKLERQMNRNLRPVGWYATGTEVTESSLLIHQDYYMKYVKNPIFLLVDPNLNVGEKMSVKAYQSRSIGVPGGTTGTMFMPFEVNLEFYDAERCAVDMMVSARNVGANELSETTDDLSYLYKLTGRLLEMLDKITATVDDVIEGRRPADNETGLAIARLLFATPKLDSDNVEELISSSFKDLLMVTYLTDLIRSHIKLLNLAH</sequence>
<dbReference type="InterPro" id="IPR024969">
    <property type="entry name" value="EIF3F/CSN6-like_C"/>
</dbReference>
<organism evidence="5">
    <name type="scientific">Schistocephalus solidus</name>
    <name type="common">Tapeworm</name>
    <dbReference type="NCBI Taxonomy" id="70667"/>
    <lineage>
        <taxon>Eukaryota</taxon>
        <taxon>Metazoa</taxon>
        <taxon>Spiralia</taxon>
        <taxon>Lophotrochozoa</taxon>
        <taxon>Platyhelminthes</taxon>
        <taxon>Cestoda</taxon>
        <taxon>Eucestoda</taxon>
        <taxon>Diphyllobothriidea</taxon>
        <taxon>Diphyllobothriidae</taxon>
        <taxon>Schistocephalus</taxon>
    </lineage>
</organism>
<dbReference type="GO" id="GO:0003743">
    <property type="term" value="F:translation initiation factor activity"/>
    <property type="evidence" value="ECO:0007669"/>
    <property type="project" value="UniProtKB-KW"/>
</dbReference>
<protein>
    <recommendedName>
        <fullName evidence="4">MPN domain-containing protein</fullName>
    </recommendedName>
</protein>
<dbReference type="SMART" id="SM00232">
    <property type="entry name" value="JAB_MPN"/>
    <property type="match status" value="1"/>
</dbReference>
<keyword evidence="1" id="KW-0963">Cytoplasm</keyword>
<dbReference type="GO" id="GO:0031369">
    <property type="term" value="F:translation initiation factor binding"/>
    <property type="evidence" value="ECO:0007669"/>
    <property type="project" value="InterPro"/>
</dbReference>
<dbReference type="AlphaFoldDB" id="A0A0X3PVT5"/>
<dbReference type="PANTHER" id="PTHR10540:SF6">
    <property type="entry name" value="EUKARYOTIC TRANSLATION INITIATION FACTOR 3 SUBUNIT F"/>
    <property type="match status" value="1"/>
</dbReference>
<dbReference type="Pfam" id="PF13012">
    <property type="entry name" value="MitMem_reg"/>
    <property type="match status" value="1"/>
</dbReference>
<dbReference type="EMBL" id="GEEE01007456">
    <property type="protein sequence ID" value="JAP55769.1"/>
    <property type="molecule type" value="Transcribed_RNA"/>
</dbReference>
<name>A0A0X3PVT5_SCHSO</name>
<dbReference type="CDD" id="cd08064">
    <property type="entry name" value="MPN_eIF3f"/>
    <property type="match status" value="1"/>
</dbReference>
<accession>A0A0X3PVT5</accession>
<dbReference type="GO" id="GO:0071541">
    <property type="term" value="C:eukaryotic translation initiation factor 3 complex, eIF3m"/>
    <property type="evidence" value="ECO:0007669"/>
    <property type="project" value="TreeGrafter"/>
</dbReference>
<evidence type="ECO:0000259" key="4">
    <source>
        <dbReference type="PROSITE" id="PS50249"/>
    </source>
</evidence>
<gene>
    <name evidence="5" type="ORF">TR161717</name>
</gene>
<dbReference type="Pfam" id="PF01398">
    <property type="entry name" value="JAB"/>
    <property type="match status" value="1"/>
</dbReference>
<evidence type="ECO:0000256" key="3">
    <source>
        <dbReference type="ARBA" id="ARBA00022917"/>
    </source>
</evidence>
<dbReference type="InterPro" id="IPR027531">
    <property type="entry name" value="eIF3f"/>
</dbReference>
<reference evidence="5" key="1">
    <citation type="submission" date="2016-01" db="EMBL/GenBank/DDBJ databases">
        <title>Reference transcriptome for the parasite Schistocephalus solidus: insights into the molecular evolution of parasitism.</title>
        <authorList>
            <person name="Hebert F.O."/>
            <person name="Grambauer S."/>
            <person name="Barber I."/>
            <person name="Landry C.R."/>
            <person name="Aubin-Horth N."/>
        </authorList>
    </citation>
    <scope>NUCLEOTIDE SEQUENCE</scope>
</reference>
<keyword evidence="2" id="KW-0396">Initiation factor</keyword>
<dbReference type="GO" id="GO:0008237">
    <property type="term" value="F:metallopeptidase activity"/>
    <property type="evidence" value="ECO:0007669"/>
    <property type="project" value="InterPro"/>
</dbReference>